<evidence type="ECO:0000313" key="3">
    <source>
        <dbReference type="EMBL" id="KAF2497433.1"/>
    </source>
</evidence>
<keyword evidence="4" id="KW-1185">Reference proteome</keyword>
<dbReference type="Pfam" id="PF12030">
    <property type="entry name" value="DUF3517"/>
    <property type="match status" value="1"/>
</dbReference>
<accession>A0A6A6R0R3</accession>
<feature type="domain" description="USP" evidence="2">
    <location>
        <begin position="1543"/>
        <end position="1868"/>
    </location>
</feature>
<evidence type="ECO:0000259" key="2">
    <source>
        <dbReference type="PROSITE" id="PS50235"/>
    </source>
</evidence>
<dbReference type="InterPro" id="IPR021905">
    <property type="entry name" value="DUF3517"/>
</dbReference>
<dbReference type="GO" id="GO:0004843">
    <property type="term" value="F:cysteine-type deubiquitinase activity"/>
    <property type="evidence" value="ECO:0007669"/>
    <property type="project" value="InterPro"/>
</dbReference>
<dbReference type="PANTHER" id="PTHR24006">
    <property type="entry name" value="UBIQUITIN CARBOXYL-TERMINAL HYDROLASE"/>
    <property type="match status" value="1"/>
</dbReference>
<dbReference type="EMBL" id="MU004186">
    <property type="protein sequence ID" value="KAF2497433.1"/>
    <property type="molecule type" value="Genomic_DNA"/>
</dbReference>
<dbReference type="PROSITE" id="PS00973">
    <property type="entry name" value="USP_2"/>
    <property type="match status" value="1"/>
</dbReference>
<dbReference type="InterPro" id="IPR028889">
    <property type="entry name" value="USP"/>
</dbReference>
<evidence type="ECO:0000256" key="1">
    <source>
        <dbReference type="SAM" id="MobiDB-lite"/>
    </source>
</evidence>
<dbReference type="InterPro" id="IPR038765">
    <property type="entry name" value="Papain-like_cys_pep_sf"/>
</dbReference>
<sequence length="2483" mass="281721">MTEHDLMEAGDSTQTSGLSSPPRRDSMEDADSTGVLTRKRPRLDSGSKATRRMSEDVSTSDAQSPGDRTPEPVEVTINVRSHPPSSQPDSSVDLPTDTADSDSPSVVVDPANAIGDHNMAPDSPPVVDINLDGDTDDGYREPQIIGNGLTVKEVMWQFPFRERLGGLPVALRAIGDHVSSQETVEPSLFPQLTDWLNQYPSHPSQWQAFYTEEAEFWDGVADLFRRALNRRYPLGDHFTMLGGSATEIVGNCLRAYLKTCVRLIQIDVQHLDAVLEETPPDFRLLTYQHLRGMSAMLRGESNNLFRQLQKEYNEETLTMANHLVMELLKDDCHGILQLVRLAELTWAKSPAQVKNWIASHFIPLLNFVGRVILETPQIIDSAKLPQLCDILLRAFRAYDADLQVTGKILDVQFNRELVLSCATLLKVIAILDPEKAKSLADEFMGFDGDSASSTSSSPVEENMASTAASENFSPDLLPALASNAWKFKLLKKYISKGRMELRVLCISIMDTQLVEIWKEYNSLGHNHPLMQYLADYLLHGKVVDYIIGVDSHPQLISRSGNIVGFLVVTRRFTDKETDAIWRAITQSPDPRVVSAIILMLKQIVNLMQLDDLLAMITKLYHMPIESYTLEVLRFTREITMHLARNQYVWTAFDDRPGPAELFVRMMQDTGPSRASTKLTNALYSEAADQLLGLAPSIVNPQERLKLYQSCVDNIENKSPKATGSAHAFFLLYKDHSYEDSRVLANLDLGRHLVLELCNYVETERSSEQTDEALKYRLYLIAQIANSVPSELYNQLWDHIFGKDAWNDERRNQAWGFVIEAAKRSPLRSEFCSLILSDFIPRVDSIFYTKGLYEFITRLVPVQERKLKALNDDNNEVLAVPGAILLWPLVLNAHIDLVVDLSAKNLAARYLEVYRNAGVTFEQVEEAHAALAEECTSRLLSSYHILRPSSTVGSAGQGESMIVTTPDEDICTHERHFTRTLLFAKLFLRTIRAKPEFAHARKAESAYESIEQELYHGEPLQVRFQVFGGTSNERQLIVIGKEDTVQELHDRLCRLTGFTKLRFIVGGHNFSVEESADKQLHEVTGIDWILVSKAADGEPLKPEADADANCSIFETTILHHFEELYSCMDSEDHISEAMYDFLFLLKPREAIAESVAAGTACSTDIFPPGKVFQAKYAGLALQSRLRAQLNKGIVDEKFLSTTIQLLDSALLNNELISPSLTGKHDVPLASVLVNVLLSFLKERPLQDLSSNYFSNEKLLVDRLVSVIYKALENGNAAAVADCYATILEAFLHSRKVWEAFVSRTDLESLHKTLLLVDKSSDLRQMVAKSIASVCGGALPSSSPLTPNEIASFYWKIISSIVPHSIEYPRESAQLFDIAEQVLRRNDEYDRDEPTLRAFLSSWSSLLLRYKHEEFVGRDEVDIVVLGFTKLLRSCIQSLKSFKKPLDAGTLMEQTFSKFLFPPPAELSYDVDPNEQIILPVLNSETRKELYELILALAEDSSSYGLLLSLTDSLLCKDGLDLDEIQSWNYGIDRSAEIRSSTGYVGLVNPRAICYMNSLLTQLFMNVNFRQFMLEANVSDARGSQQLLSETQRLFAQMQNTFRKAADPRRFAAFVKGLDSEPIDINVQMDADEFYNLLFDQWEGQMLSPATKQLFRSFYGGHTVNQIKSKECEHVSERVESFFVIQCDVQGKANLQESLQSFVEGDVMEGDNKYKCESCGGRFVDAVKRTCLKDVPDNLIFHLKRFDFDLIDMRRTKINDHFEFPTEIDVSLYNVDHLSDPEKPRKEDIFELVGVLVHQGNSENGHYYSFIRERPSASGSSQKWLDFNDREVTDFEPNQIAYNAFGGLYDEHFQRQQKPFSAYMLFYQRKAAMDADHEKFISNSLSGPPKVPIPAEREISIAQDNEGFVREYCLYDPNHSRFVRQVLYQLRDVNNGICSENHRQEKLALGITIQHITQIIGRQRDISNFEEIMTQLHKTVLVCATCCRVAIDQLCSNEHTLVGLLLRCTHSKIRQAIRTFLRLCLFKIREDDSVMYGVDSSDEDMEPLLAANENGALAVVSRQLGNLKHSMWIGTRGWDDYFRLLVEIASKGTHEAAALMENDMLLFCFRVFCMHASPTYRADANLWKLVDKKKTVFNQMIELVYVLLQRIDWNAEPVHNHRQRLAAFSGGKFPFTRNERSALFTWHDDYKIYATFDMMIEKFDPSKSQCFWPGEIIKQALEINSASVRSRLSHTINEGITTVTPPGNEVYIRAAIQFCEACHNTAEITHIIQSVTVDAEKVVDNNGEARLAFFTHLPNLENPYTPPTFFYEQAITFAKRYAVGLLLYEDESIRRNALTVLEHLFLGIPITGPDERELKFKKFRCMRDVLKVLCNHIIVDYDAGMNRSYVHYMYLLARSLATAVSDWQRNEDECFLEAEDDALSRTFNIVDHQFRNWPLEDDTLSGGKCSPLPDNSMLPTYDIDAYDDSQYEENSSEDDPIDVDR</sequence>
<organism evidence="3 4">
    <name type="scientific">Lophium mytilinum</name>
    <dbReference type="NCBI Taxonomy" id="390894"/>
    <lineage>
        <taxon>Eukaryota</taxon>
        <taxon>Fungi</taxon>
        <taxon>Dikarya</taxon>
        <taxon>Ascomycota</taxon>
        <taxon>Pezizomycotina</taxon>
        <taxon>Dothideomycetes</taxon>
        <taxon>Pleosporomycetidae</taxon>
        <taxon>Mytilinidiales</taxon>
        <taxon>Mytilinidiaceae</taxon>
        <taxon>Lophium</taxon>
    </lineage>
</organism>
<dbReference type="GO" id="GO:0005829">
    <property type="term" value="C:cytosol"/>
    <property type="evidence" value="ECO:0007669"/>
    <property type="project" value="TreeGrafter"/>
</dbReference>
<dbReference type="Pfam" id="PF00443">
    <property type="entry name" value="UCH"/>
    <property type="match status" value="1"/>
</dbReference>
<dbReference type="GO" id="GO:0005634">
    <property type="term" value="C:nucleus"/>
    <property type="evidence" value="ECO:0007669"/>
    <property type="project" value="TreeGrafter"/>
</dbReference>
<protein>
    <recommendedName>
        <fullName evidence="2">USP domain-containing protein</fullName>
    </recommendedName>
</protein>
<reference evidence="3" key="1">
    <citation type="journal article" date="2020" name="Stud. Mycol.">
        <title>101 Dothideomycetes genomes: a test case for predicting lifestyles and emergence of pathogens.</title>
        <authorList>
            <person name="Haridas S."/>
            <person name="Albert R."/>
            <person name="Binder M."/>
            <person name="Bloem J."/>
            <person name="Labutti K."/>
            <person name="Salamov A."/>
            <person name="Andreopoulos B."/>
            <person name="Baker S."/>
            <person name="Barry K."/>
            <person name="Bills G."/>
            <person name="Bluhm B."/>
            <person name="Cannon C."/>
            <person name="Castanera R."/>
            <person name="Culley D."/>
            <person name="Daum C."/>
            <person name="Ezra D."/>
            <person name="Gonzalez J."/>
            <person name="Henrissat B."/>
            <person name="Kuo A."/>
            <person name="Liang C."/>
            <person name="Lipzen A."/>
            <person name="Lutzoni F."/>
            <person name="Magnuson J."/>
            <person name="Mondo S."/>
            <person name="Nolan M."/>
            <person name="Ohm R."/>
            <person name="Pangilinan J."/>
            <person name="Park H.-J."/>
            <person name="Ramirez L."/>
            <person name="Alfaro M."/>
            <person name="Sun H."/>
            <person name="Tritt A."/>
            <person name="Yoshinaga Y."/>
            <person name="Zwiers L.-H."/>
            <person name="Turgeon B."/>
            <person name="Goodwin S."/>
            <person name="Spatafora J."/>
            <person name="Crous P."/>
            <person name="Grigoriev I."/>
        </authorList>
    </citation>
    <scope>NUCLEOTIDE SEQUENCE</scope>
    <source>
        <strain evidence="3">CBS 269.34</strain>
    </source>
</reference>
<dbReference type="FunFam" id="3.90.70.10:FF:000136">
    <property type="entry name" value="Ubiquitin C-terminal hydrolase, putative"/>
    <property type="match status" value="1"/>
</dbReference>
<dbReference type="InterPro" id="IPR050164">
    <property type="entry name" value="Peptidase_C19"/>
</dbReference>
<dbReference type="Proteomes" id="UP000799750">
    <property type="component" value="Unassembled WGS sequence"/>
</dbReference>
<dbReference type="Gene3D" id="3.90.70.10">
    <property type="entry name" value="Cysteine proteinases"/>
    <property type="match status" value="1"/>
</dbReference>
<evidence type="ECO:0000313" key="4">
    <source>
        <dbReference type="Proteomes" id="UP000799750"/>
    </source>
</evidence>
<feature type="region of interest" description="Disordered" evidence="1">
    <location>
        <begin position="2464"/>
        <end position="2483"/>
    </location>
</feature>
<dbReference type="PROSITE" id="PS50235">
    <property type="entry name" value="USP_3"/>
    <property type="match status" value="1"/>
</dbReference>
<proteinExistence type="predicted"/>
<name>A0A6A6R0R3_9PEZI</name>
<dbReference type="PANTHER" id="PTHR24006:SF925">
    <property type="entry name" value="UBIQUITINYL HYDROLASE 1"/>
    <property type="match status" value="1"/>
</dbReference>
<dbReference type="InterPro" id="IPR018200">
    <property type="entry name" value="USP_CS"/>
</dbReference>
<gene>
    <name evidence="3" type="ORF">BU16DRAFT_537090</name>
</gene>
<dbReference type="GO" id="GO:0016579">
    <property type="term" value="P:protein deubiquitination"/>
    <property type="evidence" value="ECO:0007669"/>
    <property type="project" value="InterPro"/>
</dbReference>
<feature type="region of interest" description="Disordered" evidence="1">
    <location>
        <begin position="1"/>
        <end position="106"/>
    </location>
</feature>
<dbReference type="SUPFAM" id="SSF54001">
    <property type="entry name" value="Cysteine proteinases"/>
    <property type="match status" value="1"/>
</dbReference>
<dbReference type="OrthoDB" id="420187at2759"/>
<dbReference type="InterPro" id="IPR001394">
    <property type="entry name" value="Peptidase_C19_UCH"/>
</dbReference>